<protein>
    <submittedName>
        <fullName evidence="2">Uncharacterized protein</fullName>
    </submittedName>
</protein>
<comment type="caution">
    <text evidence="2">The sequence shown here is derived from an EMBL/GenBank/DDBJ whole genome shotgun (WGS) entry which is preliminary data.</text>
</comment>
<dbReference type="VEuPathDB" id="MicrosporidiaDB:DI09_46p160"/>
<feature type="compositionally biased region" description="Polar residues" evidence="1">
    <location>
        <begin position="1"/>
        <end position="10"/>
    </location>
</feature>
<dbReference type="EMBL" id="JMKJ01000410">
    <property type="protein sequence ID" value="KGG51066.1"/>
    <property type="molecule type" value="Genomic_DNA"/>
</dbReference>
<reference evidence="2 3" key="1">
    <citation type="submission" date="2014-04" db="EMBL/GenBank/DDBJ databases">
        <title>A new species of microsporidia sheds light on the evolution of extreme parasitism.</title>
        <authorList>
            <person name="Haag K.L."/>
            <person name="James T.Y."/>
            <person name="Larsson R."/>
            <person name="Schaer T.M."/>
            <person name="Refardt D."/>
            <person name="Pombert J.-F."/>
            <person name="Ebert D."/>
        </authorList>
    </citation>
    <scope>NUCLEOTIDE SEQUENCE [LARGE SCALE GENOMIC DNA]</scope>
    <source>
        <strain evidence="2 3">UGP3</strain>
        <tissue evidence="2">Spores</tissue>
    </source>
</reference>
<dbReference type="RefSeq" id="XP_013237493.1">
    <property type="nucleotide sequence ID" value="XM_013382039.1"/>
</dbReference>
<keyword evidence="3" id="KW-1185">Reference proteome</keyword>
<accession>A0A098VTL6</accession>
<dbReference type="Proteomes" id="UP000029725">
    <property type="component" value="Unassembled WGS sequence"/>
</dbReference>
<evidence type="ECO:0000256" key="1">
    <source>
        <dbReference type="SAM" id="MobiDB-lite"/>
    </source>
</evidence>
<sequence>MAIARNSATKNDSRKRSPKSTDAKNSAEKKSKSTKKTAGKDRSINKYLDEEWQKDLLPLILEKYPSPPKDMVSFKALIELSSFQAISKTIIESLLPDELMDRIPGLLSEIFEALIDYRWNKLWKHGYNISSSECRKRLSNEQVFSAFK</sequence>
<evidence type="ECO:0000313" key="3">
    <source>
        <dbReference type="Proteomes" id="UP000029725"/>
    </source>
</evidence>
<feature type="compositionally biased region" description="Basic and acidic residues" evidence="1">
    <location>
        <begin position="11"/>
        <end position="31"/>
    </location>
</feature>
<dbReference type="HOGENOM" id="CLU_1759253_0_0_1"/>
<name>A0A098VTL6_9MICR</name>
<evidence type="ECO:0000313" key="2">
    <source>
        <dbReference type="EMBL" id="KGG51066.1"/>
    </source>
</evidence>
<feature type="region of interest" description="Disordered" evidence="1">
    <location>
        <begin position="1"/>
        <end position="42"/>
    </location>
</feature>
<proteinExistence type="predicted"/>
<organism evidence="2 3">
    <name type="scientific">Mitosporidium daphniae</name>
    <dbReference type="NCBI Taxonomy" id="1485682"/>
    <lineage>
        <taxon>Eukaryota</taxon>
        <taxon>Fungi</taxon>
        <taxon>Fungi incertae sedis</taxon>
        <taxon>Microsporidia</taxon>
        <taxon>Mitosporidium</taxon>
    </lineage>
</organism>
<dbReference type="GeneID" id="25260050"/>
<gene>
    <name evidence="2" type="ORF">DI09_46p160</name>
</gene>
<dbReference type="AlphaFoldDB" id="A0A098VTL6"/>